<sequence length="324" mass="35739">MNREPPSNDHAAPTADDIGHQASAWFALFHGGAPSPAQRKAWETWMAADARHAQAYAELENLWAASALLCQPAPVAPRAPARLSRRRFMGMGLAASAAAASAGAGLFWLKGMDAPFADLRTAVGERRIARLPDGSTVEMAGHTAMNLDFSTTRRTVELLQGQAFFTVRPSTAGDFTVITQAGRLRADEAEFCLSCNHDTAQVAVHRRRVQVLSTSQQTDLEEGLSLRFSPRSTGEIQRAELEQLLAWRSGRLVFFNEPLQAVVEELQRWREGRIFIMDKQLAARRVSLILNLEQPEQMLDVMSRALAVRTAQYTDLVTLLYPAA</sequence>
<dbReference type="EMBL" id="CP010979">
    <property type="protein sequence ID" value="AJQ46005.1"/>
    <property type="molecule type" value="Genomic_DNA"/>
</dbReference>
<dbReference type="PANTHER" id="PTHR30273:SF2">
    <property type="entry name" value="PROTEIN FECR"/>
    <property type="match status" value="1"/>
</dbReference>
<evidence type="ECO:0000313" key="5">
    <source>
        <dbReference type="Proteomes" id="UP000033260"/>
    </source>
</evidence>
<keyword evidence="1" id="KW-1133">Transmembrane helix</keyword>
<dbReference type="Proteomes" id="UP000033260">
    <property type="component" value="Chromosome"/>
</dbReference>
<evidence type="ECO:0000259" key="3">
    <source>
        <dbReference type="Pfam" id="PF16220"/>
    </source>
</evidence>
<proteinExistence type="predicted"/>
<dbReference type="PROSITE" id="PS51318">
    <property type="entry name" value="TAT"/>
    <property type="match status" value="1"/>
</dbReference>
<keyword evidence="1" id="KW-0472">Membrane</keyword>
<evidence type="ECO:0000256" key="1">
    <source>
        <dbReference type="SAM" id="Phobius"/>
    </source>
</evidence>
<evidence type="ECO:0000259" key="2">
    <source>
        <dbReference type="Pfam" id="PF04773"/>
    </source>
</evidence>
<evidence type="ECO:0000313" key="4">
    <source>
        <dbReference type="EMBL" id="AJQ46005.1"/>
    </source>
</evidence>
<evidence type="ECO:0008006" key="6">
    <source>
        <dbReference type="Google" id="ProtNLM"/>
    </source>
</evidence>
<dbReference type="InterPro" id="IPR006860">
    <property type="entry name" value="FecR"/>
</dbReference>
<keyword evidence="1" id="KW-0812">Transmembrane</keyword>
<dbReference type="RefSeq" id="WP_019470154.1">
    <property type="nucleotide sequence ID" value="NZ_CP010979.1"/>
</dbReference>
<dbReference type="AlphaFoldDB" id="A0AAU8S034"/>
<organism evidence="4 5">
    <name type="scientific">Pseudomonas putida S13.1.2</name>
    <dbReference type="NCBI Taxonomy" id="1384061"/>
    <lineage>
        <taxon>Bacteria</taxon>
        <taxon>Pseudomonadati</taxon>
        <taxon>Pseudomonadota</taxon>
        <taxon>Gammaproteobacteria</taxon>
        <taxon>Pseudomonadales</taxon>
        <taxon>Pseudomonadaceae</taxon>
        <taxon>Pseudomonas</taxon>
    </lineage>
</organism>
<gene>
    <name evidence="4" type="ORF">N805_01625</name>
</gene>
<feature type="transmembrane region" description="Helical" evidence="1">
    <location>
        <begin position="88"/>
        <end position="109"/>
    </location>
</feature>
<dbReference type="Pfam" id="PF04773">
    <property type="entry name" value="FecR"/>
    <property type="match status" value="1"/>
</dbReference>
<accession>A0AAU8S034</accession>
<dbReference type="GO" id="GO:0016989">
    <property type="term" value="F:sigma factor antagonist activity"/>
    <property type="evidence" value="ECO:0007669"/>
    <property type="project" value="TreeGrafter"/>
</dbReference>
<dbReference type="InterPro" id="IPR032623">
    <property type="entry name" value="FecR_N"/>
</dbReference>
<feature type="domain" description="FecR N-terminal" evidence="3">
    <location>
        <begin position="21"/>
        <end position="62"/>
    </location>
</feature>
<dbReference type="InterPro" id="IPR012373">
    <property type="entry name" value="Ferrdict_sens_TM"/>
</dbReference>
<dbReference type="InterPro" id="IPR006311">
    <property type="entry name" value="TAT_signal"/>
</dbReference>
<name>A0AAU8S034_PSEPU</name>
<protein>
    <recommendedName>
        <fullName evidence="6">Iron dicitrate transport regulator FecR</fullName>
    </recommendedName>
</protein>
<dbReference type="PIRSF" id="PIRSF018266">
    <property type="entry name" value="FecR"/>
    <property type="match status" value="1"/>
</dbReference>
<dbReference type="PANTHER" id="PTHR30273">
    <property type="entry name" value="PERIPLASMIC SIGNAL SENSOR AND SIGMA FACTOR ACTIVATOR FECR-RELATED"/>
    <property type="match status" value="1"/>
</dbReference>
<dbReference type="Pfam" id="PF16220">
    <property type="entry name" value="DUF4880"/>
    <property type="match status" value="1"/>
</dbReference>
<dbReference type="Gene3D" id="3.55.50.30">
    <property type="match status" value="1"/>
</dbReference>
<dbReference type="Gene3D" id="2.60.120.1440">
    <property type="match status" value="1"/>
</dbReference>
<feature type="domain" description="FecR protein" evidence="2">
    <location>
        <begin position="118"/>
        <end position="206"/>
    </location>
</feature>
<reference evidence="4 5" key="1">
    <citation type="submission" date="2015-02" db="EMBL/GenBank/DDBJ databases">
        <title>Complete Genome Sequencing of Pseudomonas putida S13.1.2.</title>
        <authorList>
            <person name="Chong T.M."/>
            <person name="Chan K.G."/>
            <person name="Dessaux Y."/>
        </authorList>
    </citation>
    <scope>NUCLEOTIDE SEQUENCE [LARGE SCALE GENOMIC DNA]</scope>
    <source>
        <strain evidence="4 5">S13.1.2</strain>
    </source>
</reference>